<name>A0AAD5U400_9FUNG</name>
<dbReference type="InterPro" id="IPR000340">
    <property type="entry name" value="Dual-sp_phosphatase_cat-dom"/>
</dbReference>
<dbReference type="InterPro" id="IPR029021">
    <property type="entry name" value="Prot-tyrosine_phosphatase-like"/>
</dbReference>
<dbReference type="InterPro" id="IPR050561">
    <property type="entry name" value="PTP"/>
</dbReference>
<dbReference type="InterPro" id="IPR016130">
    <property type="entry name" value="Tyr_Pase_AS"/>
</dbReference>
<dbReference type="EMBL" id="JADGJW010000408">
    <property type="protein sequence ID" value="KAJ3217837.1"/>
    <property type="molecule type" value="Genomic_DNA"/>
</dbReference>
<comment type="caution">
    <text evidence="6">The sequence shown here is derived from an EMBL/GenBank/DDBJ whole genome shotgun (WGS) entry which is preliminary data.</text>
</comment>
<keyword evidence="1" id="KW-0378">Hydrolase</keyword>
<accession>A0AAD5U400</accession>
<dbReference type="PANTHER" id="PTHR23339">
    <property type="entry name" value="TYROSINE SPECIFIC PROTEIN PHOSPHATASE AND DUAL SPECIFICITY PROTEIN PHOSPHATASE"/>
    <property type="match status" value="1"/>
</dbReference>
<dbReference type="InterPro" id="IPR000387">
    <property type="entry name" value="Tyr_Pase_dom"/>
</dbReference>
<dbReference type="Pfam" id="PF00782">
    <property type="entry name" value="DSPc"/>
    <property type="match status" value="1"/>
</dbReference>
<dbReference type="InterPro" id="IPR003595">
    <property type="entry name" value="Tyr_Pase_cat"/>
</dbReference>
<dbReference type="GO" id="GO:0004725">
    <property type="term" value="F:protein tyrosine phosphatase activity"/>
    <property type="evidence" value="ECO:0007669"/>
    <property type="project" value="InterPro"/>
</dbReference>
<feature type="domain" description="Tyrosine-protein phosphatase" evidence="4">
    <location>
        <begin position="58"/>
        <end position="143"/>
    </location>
</feature>
<dbReference type="FunFam" id="3.90.190.10:FF:000157">
    <property type="entry name" value="Protein-tyrosine phosphatase"/>
    <property type="match status" value="1"/>
</dbReference>
<evidence type="ECO:0000259" key="3">
    <source>
        <dbReference type="PROSITE" id="PS50054"/>
    </source>
</evidence>
<evidence type="ECO:0000259" key="5">
    <source>
        <dbReference type="PROSITE" id="PS50056"/>
    </source>
</evidence>
<dbReference type="InterPro" id="IPR000242">
    <property type="entry name" value="PTP_cat"/>
</dbReference>
<gene>
    <name evidence="6" type="primary">PTPDC1</name>
    <name evidence="6" type="ORF">HK099_005321</name>
</gene>
<dbReference type="Gene3D" id="3.90.190.10">
    <property type="entry name" value="Protein tyrosine phosphatase superfamily"/>
    <property type="match status" value="1"/>
</dbReference>
<organism evidence="6 7">
    <name type="scientific">Clydaea vesicula</name>
    <dbReference type="NCBI Taxonomy" id="447962"/>
    <lineage>
        <taxon>Eukaryota</taxon>
        <taxon>Fungi</taxon>
        <taxon>Fungi incertae sedis</taxon>
        <taxon>Chytridiomycota</taxon>
        <taxon>Chytridiomycota incertae sedis</taxon>
        <taxon>Chytridiomycetes</taxon>
        <taxon>Lobulomycetales</taxon>
        <taxon>Lobulomycetaceae</taxon>
        <taxon>Clydaea</taxon>
    </lineage>
</organism>
<feature type="domain" description="Tyrosine specific protein phosphatases" evidence="5">
    <location>
        <begin position="73"/>
        <end position="141"/>
    </location>
</feature>
<protein>
    <submittedName>
        <fullName evidence="6">Protein tyrosine phosphatase domain-containing protein 1</fullName>
    </submittedName>
</protein>
<dbReference type="PROSITE" id="PS50055">
    <property type="entry name" value="TYR_PHOSPHATASE_PTP"/>
    <property type="match status" value="1"/>
</dbReference>
<evidence type="ECO:0000256" key="2">
    <source>
        <dbReference type="ARBA" id="ARBA00022912"/>
    </source>
</evidence>
<dbReference type="SUPFAM" id="SSF52799">
    <property type="entry name" value="(Phosphotyrosine protein) phosphatases II"/>
    <property type="match status" value="1"/>
</dbReference>
<reference evidence="6" key="1">
    <citation type="submission" date="2020-05" db="EMBL/GenBank/DDBJ databases">
        <title>Phylogenomic resolution of chytrid fungi.</title>
        <authorList>
            <person name="Stajich J.E."/>
            <person name="Amses K."/>
            <person name="Simmons R."/>
            <person name="Seto K."/>
            <person name="Myers J."/>
            <person name="Bonds A."/>
            <person name="Quandt C.A."/>
            <person name="Barry K."/>
            <person name="Liu P."/>
            <person name="Grigoriev I."/>
            <person name="Longcore J.E."/>
            <person name="James T.Y."/>
        </authorList>
    </citation>
    <scope>NUCLEOTIDE SEQUENCE</scope>
    <source>
        <strain evidence="6">JEL0476</strain>
    </source>
</reference>
<dbReference type="Proteomes" id="UP001211065">
    <property type="component" value="Unassembled WGS sequence"/>
</dbReference>
<evidence type="ECO:0000313" key="6">
    <source>
        <dbReference type="EMBL" id="KAJ3217837.1"/>
    </source>
</evidence>
<dbReference type="PROSITE" id="PS00383">
    <property type="entry name" value="TYR_PHOSPHATASE_1"/>
    <property type="match status" value="1"/>
</dbReference>
<evidence type="ECO:0000259" key="4">
    <source>
        <dbReference type="PROSITE" id="PS50055"/>
    </source>
</evidence>
<dbReference type="AlphaFoldDB" id="A0AAD5U400"/>
<evidence type="ECO:0000313" key="7">
    <source>
        <dbReference type="Proteomes" id="UP001211065"/>
    </source>
</evidence>
<dbReference type="InterPro" id="IPR020422">
    <property type="entry name" value="TYR_PHOSPHATASE_DUAL_dom"/>
</dbReference>
<evidence type="ECO:0000256" key="1">
    <source>
        <dbReference type="ARBA" id="ARBA00022801"/>
    </source>
</evidence>
<dbReference type="PROSITE" id="PS50054">
    <property type="entry name" value="TYR_PHOSPHATASE_DUAL"/>
    <property type="match status" value="1"/>
</dbReference>
<sequence>MARPSTRLLKNYNLIEKFGIHAIFNLQESGEHASCGDGNEEKSGFSYLPENFMENDIYYYNFGWKDMDIPELSYMLNIVQVMAHMLREGKKVAVHCHAGLGRTGLTIGCYLVYGEHMEGEKAISLVRKKRPGSIQTKKQVQFLLKFEKYIKSLMIIFPQQKVTAVNHQKQSETLQKSSSILHPTEDLDSFRRLSLTSILRKQRLYHHGLEQRQFRHIPKIVNKVVHRLIDLTQSKSVKMKCFAYMKEFEYSTEIPRHVREYQVEVNEDVWFGLDAETKYSYLVDVLFYWFLSLRTPLLDNSQLLLIYQIPGPNLILPADCDQNNNNIEGLPSKKDFEDLYEKTTEEVIFREKLKLMNMETVFALDMLLELFRKKNFKEEQESPTLNENAYVFTKSYNGSYEFNDESKEDLEIFKKISKILTVKYNYNSNSTKDDTGPLANSIILPIIPDNNLLSSPISNEEKFQIEKKILKVREEAALEEENLKAIKVSNFLTKLRDINLSQEGLFKINSNDADDNCSSIYSNQFTLSSGKDQSAIPILPKRSSSLNANKNATFKIKRKEVARDLLLQFPEKRDNIDRKDLETDALEVLKKEFIELPNLPTKDVE</sequence>
<dbReference type="PROSITE" id="PS50056">
    <property type="entry name" value="TYR_PHOSPHATASE_2"/>
    <property type="match status" value="1"/>
</dbReference>
<keyword evidence="2" id="KW-0904">Protein phosphatase</keyword>
<feature type="domain" description="Tyrosine-protein phosphatase" evidence="3">
    <location>
        <begin position="1"/>
        <end position="155"/>
    </location>
</feature>
<dbReference type="SMART" id="SM00195">
    <property type="entry name" value="DSPc"/>
    <property type="match status" value="1"/>
</dbReference>
<keyword evidence="7" id="KW-1185">Reference proteome</keyword>
<dbReference type="SMART" id="SM00404">
    <property type="entry name" value="PTPc_motif"/>
    <property type="match status" value="1"/>
</dbReference>
<dbReference type="PRINTS" id="PR00700">
    <property type="entry name" value="PRTYPHPHTASE"/>
</dbReference>
<proteinExistence type="predicted"/>